<gene>
    <name evidence="4" type="ORF">UU57_C0006G0010</name>
</gene>
<dbReference type="PANTHER" id="PTHR10434">
    <property type="entry name" value="1-ACYL-SN-GLYCEROL-3-PHOSPHATE ACYLTRANSFERASE"/>
    <property type="match status" value="1"/>
</dbReference>
<sequence length="221" mass="24847">MFRKILYHFGSRAVKIYSKIMFKMDIFHHFHIPRGAKIIVANHPTTTDPFLLTSISNGQAAVLIKDILFDIPLFGKYLHWAGHIPVKKDGGGEAFERALTLLKKDITVIVFIEGDLSQFLHKIKKPKTGAVRLAMLSGKPIIPIGIGVKMKNIHSISSVIKGVRELGKWYFKGPYALTIGKPINIKGNVMDKNKVRYLSGWLGRKISSLEKESSKRLNLSK</sequence>
<dbReference type="InterPro" id="IPR002123">
    <property type="entry name" value="Plipid/glycerol_acylTrfase"/>
</dbReference>
<dbReference type="GO" id="GO:0006654">
    <property type="term" value="P:phosphatidic acid biosynthetic process"/>
    <property type="evidence" value="ECO:0007669"/>
    <property type="project" value="TreeGrafter"/>
</dbReference>
<comment type="caution">
    <text evidence="4">The sequence shown here is derived from an EMBL/GenBank/DDBJ whole genome shotgun (WGS) entry which is preliminary data.</text>
</comment>
<name>A0A0G0VXF7_9BACT</name>
<proteinExistence type="predicted"/>
<dbReference type="SUPFAM" id="SSF69593">
    <property type="entry name" value="Glycerol-3-phosphate (1)-acyltransferase"/>
    <property type="match status" value="1"/>
</dbReference>
<organism evidence="4 5">
    <name type="scientific">Candidatus Woesebacteria bacterium GW2011_GWE1_41_24</name>
    <dbReference type="NCBI Taxonomy" id="1618597"/>
    <lineage>
        <taxon>Bacteria</taxon>
        <taxon>Candidatus Woeseibacteriota</taxon>
    </lineage>
</organism>
<evidence type="ECO:0000313" key="4">
    <source>
        <dbReference type="EMBL" id="KKS05459.1"/>
    </source>
</evidence>
<dbReference type="GO" id="GO:0003841">
    <property type="term" value="F:1-acylglycerol-3-phosphate O-acyltransferase activity"/>
    <property type="evidence" value="ECO:0007669"/>
    <property type="project" value="TreeGrafter"/>
</dbReference>
<dbReference type="Pfam" id="PF01553">
    <property type="entry name" value="Acyltransferase"/>
    <property type="match status" value="1"/>
</dbReference>
<keyword evidence="2" id="KW-0012">Acyltransferase</keyword>
<evidence type="ECO:0000256" key="2">
    <source>
        <dbReference type="ARBA" id="ARBA00023315"/>
    </source>
</evidence>
<evidence type="ECO:0000256" key="1">
    <source>
        <dbReference type="ARBA" id="ARBA00022679"/>
    </source>
</evidence>
<dbReference type="PANTHER" id="PTHR10434:SF11">
    <property type="entry name" value="1-ACYL-SN-GLYCEROL-3-PHOSPHATE ACYLTRANSFERASE"/>
    <property type="match status" value="1"/>
</dbReference>
<dbReference type="CDD" id="cd07989">
    <property type="entry name" value="LPLAT_AGPAT-like"/>
    <property type="match status" value="1"/>
</dbReference>
<keyword evidence="1" id="KW-0808">Transferase</keyword>
<accession>A0A0G0VXF7</accession>
<evidence type="ECO:0000313" key="5">
    <source>
        <dbReference type="Proteomes" id="UP000034286"/>
    </source>
</evidence>
<evidence type="ECO:0000259" key="3">
    <source>
        <dbReference type="SMART" id="SM00563"/>
    </source>
</evidence>
<dbReference type="AlphaFoldDB" id="A0A0G0VXF7"/>
<dbReference type="Proteomes" id="UP000034286">
    <property type="component" value="Unassembled WGS sequence"/>
</dbReference>
<dbReference type="SMART" id="SM00563">
    <property type="entry name" value="PlsC"/>
    <property type="match status" value="1"/>
</dbReference>
<feature type="domain" description="Phospholipid/glycerol acyltransferase" evidence="3">
    <location>
        <begin position="37"/>
        <end position="149"/>
    </location>
</feature>
<dbReference type="EMBL" id="LCBD01000006">
    <property type="protein sequence ID" value="KKS05459.1"/>
    <property type="molecule type" value="Genomic_DNA"/>
</dbReference>
<protein>
    <recommendedName>
        <fullName evidence="3">Phospholipid/glycerol acyltransferase domain-containing protein</fullName>
    </recommendedName>
</protein>
<reference evidence="4 5" key="1">
    <citation type="journal article" date="2015" name="Nature">
        <title>rRNA introns, odd ribosomes, and small enigmatic genomes across a large radiation of phyla.</title>
        <authorList>
            <person name="Brown C.T."/>
            <person name="Hug L.A."/>
            <person name="Thomas B.C."/>
            <person name="Sharon I."/>
            <person name="Castelle C.J."/>
            <person name="Singh A."/>
            <person name="Wilkins M.J."/>
            <person name="Williams K.H."/>
            <person name="Banfield J.F."/>
        </authorList>
    </citation>
    <scope>NUCLEOTIDE SEQUENCE [LARGE SCALE GENOMIC DNA]</scope>
</reference>